<name>A0ABT8A5S8_9PROT</name>
<dbReference type="Pfam" id="PF00196">
    <property type="entry name" value="GerE"/>
    <property type="match status" value="1"/>
</dbReference>
<dbReference type="PANTHER" id="PTHR45566:SF1">
    <property type="entry name" value="HTH-TYPE TRANSCRIPTIONAL REGULATOR YHJB-RELATED"/>
    <property type="match status" value="1"/>
</dbReference>
<dbReference type="PRINTS" id="PR00038">
    <property type="entry name" value="HTHLUXR"/>
</dbReference>
<feature type="domain" description="Response regulatory" evidence="5">
    <location>
        <begin position="16"/>
        <end position="134"/>
    </location>
</feature>
<accession>A0ABT8A5S8</accession>
<comment type="caution">
    <text evidence="6">The sequence shown here is derived from an EMBL/GenBank/DDBJ whole genome shotgun (WGS) entry which is preliminary data.</text>
</comment>
<keyword evidence="1" id="KW-0238">DNA-binding</keyword>
<dbReference type="PANTHER" id="PTHR45566">
    <property type="entry name" value="HTH-TYPE TRANSCRIPTIONAL REGULATOR YHJB-RELATED"/>
    <property type="match status" value="1"/>
</dbReference>
<dbReference type="Proteomes" id="UP001529369">
    <property type="component" value="Unassembled WGS sequence"/>
</dbReference>
<evidence type="ECO:0000256" key="2">
    <source>
        <dbReference type="PROSITE-ProRule" id="PRU00169"/>
    </source>
</evidence>
<dbReference type="PROSITE" id="PS50043">
    <property type="entry name" value="HTH_LUXR_2"/>
    <property type="match status" value="1"/>
</dbReference>
<protein>
    <submittedName>
        <fullName evidence="6">Response regulator transcription factor</fullName>
    </submittedName>
</protein>
<dbReference type="InterPro" id="IPR051015">
    <property type="entry name" value="EvgA-like"/>
</dbReference>
<reference evidence="7" key="1">
    <citation type="journal article" date="2019" name="Int. J. Syst. Evol. Microbiol.">
        <title>The Global Catalogue of Microorganisms (GCM) 10K type strain sequencing project: providing services to taxonomists for standard genome sequencing and annotation.</title>
        <authorList>
            <consortium name="The Broad Institute Genomics Platform"/>
            <consortium name="The Broad Institute Genome Sequencing Center for Infectious Disease"/>
            <person name="Wu L."/>
            <person name="Ma J."/>
        </authorList>
    </citation>
    <scope>NUCLEOTIDE SEQUENCE [LARGE SCALE GENOMIC DNA]</scope>
    <source>
        <strain evidence="7">CECT 7131</strain>
    </source>
</reference>
<dbReference type="SUPFAM" id="SSF46894">
    <property type="entry name" value="C-terminal effector domain of the bipartite response regulators"/>
    <property type="match status" value="1"/>
</dbReference>
<feature type="compositionally biased region" description="Pro residues" evidence="3">
    <location>
        <begin position="255"/>
        <end position="266"/>
    </location>
</feature>
<comment type="caution">
    <text evidence="2">Lacks conserved residue(s) required for the propagation of feature annotation.</text>
</comment>
<dbReference type="RefSeq" id="WP_290316968.1">
    <property type="nucleotide sequence ID" value="NZ_JAUFPN010000136.1"/>
</dbReference>
<dbReference type="InterPro" id="IPR001789">
    <property type="entry name" value="Sig_transdc_resp-reg_receiver"/>
</dbReference>
<dbReference type="Gene3D" id="3.40.50.2300">
    <property type="match status" value="1"/>
</dbReference>
<evidence type="ECO:0000259" key="5">
    <source>
        <dbReference type="PROSITE" id="PS50110"/>
    </source>
</evidence>
<sequence>MSPPARESEVTDESCHAVLIDSQRLFREALHRILQVPPLTVVGQGRSLDEAVAELPPGLRLHLAIYNFGSDAEAERELPNVQALRARHPGIKSVVLTDCRQPEVLLKAVGLGVEAFLSRDISVEVLQRALELVLLGQYLLPTSLAQLLLHPARPAAPGGGRAAGLAEGGIQLPPGAAPLPDQRRTTALTPRECEILQCLTDGRSNKEIARDLDLTEATVKAHVKALLRKTQMTNRTQAAIWAMTQNLGAADRPAPAAPPPARPVPRPGDDQPARPAGLPWSKRCDLA</sequence>
<dbReference type="CDD" id="cd06170">
    <property type="entry name" value="LuxR_C_like"/>
    <property type="match status" value="1"/>
</dbReference>
<feature type="domain" description="HTH luxR-type" evidence="4">
    <location>
        <begin position="181"/>
        <end position="246"/>
    </location>
</feature>
<organism evidence="6 7">
    <name type="scientific">Paeniroseomonas aquatica</name>
    <dbReference type="NCBI Taxonomy" id="373043"/>
    <lineage>
        <taxon>Bacteria</taxon>
        <taxon>Pseudomonadati</taxon>
        <taxon>Pseudomonadota</taxon>
        <taxon>Alphaproteobacteria</taxon>
        <taxon>Acetobacterales</taxon>
        <taxon>Acetobacteraceae</taxon>
        <taxon>Paeniroseomonas</taxon>
    </lineage>
</organism>
<dbReference type="InterPro" id="IPR016032">
    <property type="entry name" value="Sig_transdc_resp-reg_C-effctor"/>
</dbReference>
<evidence type="ECO:0000313" key="6">
    <source>
        <dbReference type="EMBL" id="MDN3565147.1"/>
    </source>
</evidence>
<dbReference type="PROSITE" id="PS50110">
    <property type="entry name" value="RESPONSE_REGULATORY"/>
    <property type="match status" value="1"/>
</dbReference>
<proteinExistence type="predicted"/>
<dbReference type="InterPro" id="IPR011006">
    <property type="entry name" value="CheY-like_superfamily"/>
</dbReference>
<evidence type="ECO:0000256" key="1">
    <source>
        <dbReference type="ARBA" id="ARBA00023125"/>
    </source>
</evidence>
<keyword evidence="7" id="KW-1185">Reference proteome</keyword>
<gene>
    <name evidence="6" type="ORF">QWZ14_12320</name>
</gene>
<dbReference type="SMART" id="SM00421">
    <property type="entry name" value="HTH_LUXR"/>
    <property type="match status" value="1"/>
</dbReference>
<dbReference type="PROSITE" id="PS00622">
    <property type="entry name" value="HTH_LUXR_1"/>
    <property type="match status" value="1"/>
</dbReference>
<dbReference type="EMBL" id="JAUFPN010000136">
    <property type="protein sequence ID" value="MDN3565147.1"/>
    <property type="molecule type" value="Genomic_DNA"/>
</dbReference>
<feature type="region of interest" description="Disordered" evidence="3">
    <location>
        <begin position="250"/>
        <end position="287"/>
    </location>
</feature>
<evidence type="ECO:0000256" key="3">
    <source>
        <dbReference type="SAM" id="MobiDB-lite"/>
    </source>
</evidence>
<dbReference type="SUPFAM" id="SSF52172">
    <property type="entry name" value="CheY-like"/>
    <property type="match status" value="1"/>
</dbReference>
<dbReference type="InterPro" id="IPR000792">
    <property type="entry name" value="Tscrpt_reg_LuxR_C"/>
</dbReference>
<evidence type="ECO:0000259" key="4">
    <source>
        <dbReference type="PROSITE" id="PS50043"/>
    </source>
</evidence>
<evidence type="ECO:0000313" key="7">
    <source>
        <dbReference type="Proteomes" id="UP001529369"/>
    </source>
</evidence>